<dbReference type="Pfam" id="PF10099">
    <property type="entry name" value="RskA_C"/>
    <property type="match status" value="1"/>
</dbReference>
<dbReference type="GO" id="GO:0006417">
    <property type="term" value="P:regulation of translation"/>
    <property type="evidence" value="ECO:0007669"/>
    <property type="project" value="TreeGrafter"/>
</dbReference>
<dbReference type="InterPro" id="IPR051474">
    <property type="entry name" value="Anti-sigma-K/W_factor"/>
</dbReference>
<protein>
    <submittedName>
        <fullName evidence="3">Anti-sigma factor</fullName>
    </submittedName>
</protein>
<name>A0A3M0GCX8_9FLAO</name>
<keyword evidence="4" id="KW-1185">Reference proteome</keyword>
<feature type="domain" description="Anti-sigma K factor RskA C-terminal" evidence="2">
    <location>
        <begin position="96"/>
        <end position="252"/>
    </location>
</feature>
<sequence>MKEYIDSGILELYVYGVLTHQENVEVYKALQQYPEVAQEVEEIEKALQQLSMAAAPYSPEKMLTKIKSKLEFTGDDEKVIPLSRKRTPIIAYIGYAAAALLLVGLLFQSREVSKLETQISDLEREQILQEGKTQVAEENLAATKEVLNAIRHKDVIKVPLAGQAVAPQAYASVFWDKASNKAYIDVSGLPEPPAGKVYQVWSLTLEPLTPTSMGVLDTYNAEGLQIIELDNPNASEAFGITLEPAGGSAGPTMDQLYTLGVVSS</sequence>
<gene>
    <name evidence="3" type="ORF">EAX61_03875</name>
</gene>
<dbReference type="GO" id="GO:0005886">
    <property type="term" value="C:plasma membrane"/>
    <property type="evidence" value="ECO:0007669"/>
    <property type="project" value="InterPro"/>
</dbReference>
<proteinExistence type="predicted"/>
<dbReference type="EMBL" id="REFV01000003">
    <property type="protein sequence ID" value="RMB62725.1"/>
    <property type="molecule type" value="Genomic_DNA"/>
</dbReference>
<feature type="transmembrane region" description="Helical" evidence="1">
    <location>
        <begin position="89"/>
        <end position="107"/>
    </location>
</feature>
<dbReference type="GO" id="GO:0016989">
    <property type="term" value="F:sigma factor antagonist activity"/>
    <property type="evidence" value="ECO:0007669"/>
    <property type="project" value="TreeGrafter"/>
</dbReference>
<comment type="caution">
    <text evidence="3">The sequence shown here is derived from an EMBL/GenBank/DDBJ whole genome shotgun (WGS) entry which is preliminary data.</text>
</comment>
<dbReference type="InterPro" id="IPR018764">
    <property type="entry name" value="RskA_C"/>
</dbReference>
<keyword evidence="1" id="KW-0472">Membrane</keyword>
<dbReference type="OrthoDB" id="1420916at2"/>
<dbReference type="RefSeq" id="WP_121916362.1">
    <property type="nucleotide sequence ID" value="NZ_REFV01000003.1"/>
</dbReference>
<organism evidence="3 4">
    <name type="scientific">Dokdonia sinensis</name>
    <dbReference type="NCBI Taxonomy" id="2479847"/>
    <lineage>
        <taxon>Bacteria</taxon>
        <taxon>Pseudomonadati</taxon>
        <taxon>Bacteroidota</taxon>
        <taxon>Flavobacteriia</taxon>
        <taxon>Flavobacteriales</taxon>
        <taxon>Flavobacteriaceae</taxon>
        <taxon>Dokdonia</taxon>
    </lineage>
</organism>
<evidence type="ECO:0000256" key="1">
    <source>
        <dbReference type="SAM" id="Phobius"/>
    </source>
</evidence>
<evidence type="ECO:0000313" key="4">
    <source>
        <dbReference type="Proteomes" id="UP000281985"/>
    </source>
</evidence>
<dbReference type="PANTHER" id="PTHR37461">
    <property type="entry name" value="ANTI-SIGMA-K FACTOR RSKA"/>
    <property type="match status" value="1"/>
</dbReference>
<accession>A0A3M0GCX8</accession>
<keyword evidence="1" id="KW-1133">Transmembrane helix</keyword>
<keyword evidence="1" id="KW-0812">Transmembrane</keyword>
<dbReference type="AlphaFoldDB" id="A0A3M0GCX8"/>
<dbReference type="PANTHER" id="PTHR37461:SF1">
    <property type="entry name" value="ANTI-SIGMA-K FACTOR RSKA"/>
    <property type="match status" value="1"/>
</dbReference>
<evidence type="ECO:0000259" key="2">
    <source>
        <dbReference type="Pfam" id="PF10099"/>
    </source>
</evidence>
<reference evidence="3 4" key="1">
    <citation type="submission" date="2018-10" db="EMBL/GenBank/DDBJ databases">
        <title>Dokdonia luteus sp. nov., isolated from sea water.</title>
        <authorList>
            <person name="Zhou L.Y."/>
            <person name="Du Z.J."/>
        </authorList>
    </citation>
    <scope>NUCLEOTIDE SEQUENCE [LARGE SCALE GENOMIC DNA]</scope>
    <source>
        <strain evidence="3 4">SH27</strain>
    </source>
</reference>
<dbReference type="Proteomes" id="UP000281985">
    <property type="component" value="Unassembled WGS sequence"/>
</dbReference>
<evidence type="ECO:0000313" key="3">
    <source>
        <dbReference type="EMBL" id="RMB62725.1"/>
    </source>
</evidence>